<dbReference type="SMART" id="SM00355">
    <property type="entry name" value="ZnF_C2H2"/>
    <property type="match status" value="3"/>
</dbReference>
<evidence type="ECO:0000313" key="10">
    <source>
        <dbReference type="EMBL" id="RDX56221.1"/>
    </source>
</evidence>
<dbReference type="STRING" id="139420.A0A371DUM8"/>
<evidence type="ECO:0000259" key="7">
    <source>
        <dbReference type="PROSITE" id="PS50090"/>
    </source>
</evidence>
<dbReference type="SMART" id="SM00717">
    <property type="entry name" value="SANT"/>
    <property type="match status" value="3"/>
</dbReference>
<feature type="compositionally biased region" description="Low complexity" evidence="6">
    <location>
        <begin position="322"/>
        <end position="337"/>
    </location>
</feature>
<dbReference type="InterPro" id="IPR009057">
    <property type="entry name" value="Homeodomain-like_sf"/>
</dbReference>
<dbReference type="Gene3D" id="1.10.10.60">
    <property type="entry name" value="Homeodomain-like"/>
    <property type="match status" value="3"/>
</dbReference>
<evidence type="ECO:0000313" key="11">
    <source>
        <dbReference type="Proteomes" id="UP000256964"/>
    </source>
</evidence>
<feature type="domain" description="HTH myb-type" evidence="9">
    <location>
        <begin position="110"/>
        <end position="159"/>
    </location>
</feature>
<evidence type="ECO:0000256" key="4">
    <source>
        <dbReference type="ARBA" id="ARBA00023242"/>
    </source>
</evidence>
<dbReference type="InterPro" id="IPR017930">
    <property type="entry name" value="Myb_dom"/>
</dbReference>
<evidence type="ECO:0000256" key="1">
    <source>
        <dbReference type="ARBA" id="ARBA00023015"/>
    </source>
</evidence>
<feature type="compositionally biased region" description="Polar residues" evidence="6">
    <location>
        <begin position="565"/>
        <end position="576"/>
    </location>
</feature>
<keyword evidence="3" id="KW-0804">Transcription</keyword>
<evidence type="ECO:0000256" key="6">
    <source>
        <dbReference type="SAM" id="MobiDB-lite"/>
    </source>
</evidence>
<proteinExistence type="predicted"/>
<dbReference type="PROSITE" id="PS51294">
    <property type="entry name" value="HTH_MYB"/>
    <property type="match status" value="3"/>
</dbReference>
<feature type="domain" description="HTH myb-type" evidence="9">
    <location>
        <begin position="1"/>
        <end position="50"/>
    </location>
</feature>
<accession>A0A371DUM8</accession>
<feature type="domain" description="Myb-like" evidence="7">
    <location>
        <begin position="9"/>
        <end position="54"/>
    </location>
</feature>
<organism evidence="10 11">
    <name type="scientific">Lentinus brumalis</name>
    <dbReference type="NCBI Taxonomy" id="2498619"/>
    <lineage>
        <taxon>Eukaryota</taxon>
        <taxon>Fungi</taxon>
        <taxon>Dikarya</taxon>
        <taxon>Basidiomycota</taxon>
        <taxon>Agaricomycotina</taxon>
        <taxon>Agaricomycetes</taxon>
        <taxon>Polyporales</taxon>
        <taxon>Polyporaceae</taxon>
        <taxon>Lentinus</taxon>
    </lineage>
</organism>
<dbReference type="InterPro" id="IPR001005">
    <property type="entry name" value="SANT/Myb"/>
</dbReference>
<sequence length="687" mass="73946">MSERGVGKPWTTQEDNLLIQAVAIHGENDNWKAVATLVPGRTNKACRKRWLHSLSPNVKKTAWTPEEDQLLLSLYATHGTKWSVIARCIPGRTDDACSKRYREALDPSLKRDDWTYDEDVKLLEVYARLGGKWGLIGQELNRSGLGCRNRWRMLERKRAALSRDATSRGEGPSSVSEPPGTSNSQWTPTHVQEPQFWDGRSPQYVTPSVLYQGSPLHPQESHGTTYSPDQILSGVHLNGSSSSQRDPPPFQYSASSLSAVLSHPGSVPQSPEPHDYYQSGTYAYSHGPSGPSEANASAPAHSGTYGPHEYDFMTIDDHHHSSTSPEPSHHSSAPAHEYAGPLDLGIQPLPIPDTPASPSPCGSPSPPGSPANSAGNQTDGPAASGICVDPPDPPRRSYYRTAEEKVASQPPPRPSIQRPARLSSTLPATSDPSVLAYACGHSDCWPAGASNSKNAFLTSKELSDHSRFIHGGDLGGSKPFRCGLAGCEKSWKSPNGLQYHLQMYVKCPLTILGHTPPTDVLMAPFLLSPVNFPVAAHRSRYHFQQALAGRGGDPDVAGIVAPTAPTGNPRSDGEQSCNLHQADVLRSTAEAVAQTQATPATPGPSTAPREDLAENSPPEKPKRKLHPCTRPGCTKAYKQLSGLRYHLTHGHADELPLQLDVVPPTLARLVAEKAFGSPSQAASAPRP</sequence>
<evidence type="ECO:0000259" key="8">
    <source>
        <dbReference type="PROSITE" id="PS50157"/>
    </source>
</evidence>
<dbReference type="GO" id="GO:0019185">
    <property type="term" value="C:snRNA-activating protein complex"/>
    <property type="evidence" value="ECO:0007669"/>
    <property type="project" value="TreeGrafter"/>
</dbReference>
<dbReference type="AlphaFoldDB" id="A0A371DUM8"/>
<keyword evidence="2" id="KW-0238">DNA-binding</keyword>
<dbReference type="InterPro" id="IPR013087">
    <property type="entry name" value="Znf_C2H2_type"/>
</dbReference>
<keyword evidence="4" id="KW-0539">Nucleus</keyword>
<feature type="region of interest" description="Disordered" evidence="6">
    <location>
        <begin position="590"/>
        <end position="631"/>
    </location>
</feature>
<protein>
    <submittedName>
        <fullName evidence="10">Uncharacterized protein</fullName>
    </submittedName>
</protein>
<dbReference type="Pfam" id="PF00249">
    <property type="entry name" value="Myb_DNA-binding"/>
    <property type="match status" value="3"/>
</dbReference>
<feature type="domain" description="C2H2-type" evidence="8">
    <location>
        <begin position="626"/>
        <end position="656"/>
    </location>
</feature>
<dbReference type="Proteomes" id="UP000256964">
    <property type="component" value="Unassembled WGS sequence"/>
</dbReference>
<feature type="compositionally biased region" description="Polar residues" evidence="6">
    <location>
        <begin position="221"/>
        <end position="230"/>
    </location>
</feature>
<dbReference type="OrthoDB" id="2143914at2759"/>
<feature type="domain" description="Myb-like" evidence="7">
    <location>
        <begin position="106"/>
        <end position="155"/>
    </location>
</feature>
<gene>
    <name evidence="10" type="ORF">OH76DRAFT_605880</name>
</gene>
<keyword evidence="5" id="KW-0862">Zinc</keyword>
<keyword evidence="5" id="KW-0863">Zinc-finger</keyword>
<feature type="compositionally biased region" description="Low complexity" evidence="6">
    <location>
        <begin position="590"/>
        <end position="607"/>
    </location>
</feature>
<name>A0A371DUM8_9APHY</name>
<feature type="region of interest" description="Disordered" evidence="6">
    <location>
        <begin position="549"/>
        <end position="576"/>
    </location>
</feature>
<evidence type="ECO:0000256" key="5">
    <source>
        <dbReference type="PROSITE-ProRule" id="PRU00042"/>
    </source>
</evidence>
<dbReference type="PANTHER" id="PTHR46621">
    <property type="entry name" value="SNRNA-ACTIVATING PROTEIN COMPLEX SUBUNIT 4"/>
    <property type="match status" value="1"/>
</dbReference>
<feature type="compositionally biased region" description="Polar residues" evidence="6">
    <location>
        <begin position="173"/>
        <end position="192"/>
    </location>
</feature>
<dbReference type="EMBL" id="KZ857381">
    <property type="protein sequence ID" value="RDX56221.1"/>
    <property type="molecule type" value="Genomic_DNA"/>
</dbReference>
<dbReference type="GO" id="GO:0001006">
    <property type="term" value="F:RNA polymerase III type 3 promoter sequence-specific DNA binding"/>
    <property type="evidence" value="ECO:0007669"/>
    <property type="project" value="TreeGrafter"/>
</dbReference>
<dbReference type="SUPFAM" id="SSF46689">
    <property type="entry name" value="Homeodomain-like"/>
    <property type="match status" value="2"/>
</dbReference>
<dbReference type="PANTHER" id="PTHR46621:SF1">
    <property type="entry name" value="SNRNA-ACTIVATING PROTEIN COMPLEX SUBUNIT 4"/>
    <property type="match status" value="1"/>
</dbReference>
<dbReference type="GO" id="GO:0008270">
    <property type="term" value="F:zinc ion binding"/>
    <property type="evidence" value="ECO:0007669"/>
    <property type="project" value="UniProtKB-KW"/>
</dbReference>
<evidence type="ECO:0000256" key="2">
    <source>
        <dbReference type="ARBA" id="ARBA00023125"/>
    </source>
</evidence>
<dbReference type="GO" id="GO:0042796">
    <property type="term" value="P:snRNA transcription by RNA polymerase III"/>
    <property type="evidence" value="ECO:0007669"/>
    <property type="project" value="TreeGrafter"/>
</dbReference>
<feature type="region of interest" description="Disordered" evidence="6">
    <location>
        <begin position="160"/>
        <end position="427"/>
    </location>
</feature>
<feature type="compositionally biased region" description="Basic and acidic residues" evidence="6">
    <location>
        <begin position="608"/>
        <end position="620"/>
    </location>
</feature>
<dbReference type="PROSITE" id="PS50090">
    <property type="entry name" value="MYB_LIKE"/>
    <property type="match status" value="3"/>
</dbReference>
<dbReference type="InterPro" id="IPR051575">
    <property type="entry name" value="Myb-like_DNA-bd"/>
</dbReference>
<dbReference type="PROSITE" id="PS00028">
    <property type="entry name" value="ZINC_FINGER_C2H2_1"/>
    <property type="match status" value="1"/>
</dbReference>
<feature type="compositionally biased region" description="Pro residues" evidence="6">
    <location>
        <begin position="349"/>
        <end position="369"/>
    </location>
</feature>
<dbReference type="CDD" id="cd00167">
    <property type="entry name" value="SANT"/>
    <property type="match status" value="2"/>
</dbReference>
<dbReference type="GO" id="GO:0042795">
    <property type="term" value="P:snRNA transcription by RNA polymerase II"/>
    <property type="evidence" value="ECO:0007669"/>
    <property type="project" value="TreeGrafter"/>
</dbReference>
<keyword evidence="11" id="KW-1185">Reference proteome</keyword>
<feature type="domain" description="Myb-like" evidence="7">
    <location>
        <begin position="55"/>
        <end position="105"/>
    </location>
</feature>
<dbReference type="PROSITE" id="PS50157">
    <property type="entry name" value="ZINC_FINGER_C2H2_2"/>
    <property type="match status" value="1"/>
</dbReference>
<feature type="domain" description="HTH myb-type" evidence="9">
    <location>
        <begin position="55"/>
        <end position="109"/>
    </location>
</feature>
<evidence type="ECO:0000256" key="3">
    <source>
        <dbReference type="ARBA" id="ARBA00023163"/>
    </source>
</evidence>
<keyword evidence="1" id="KW-0805">Transcription regulation</keyword>
<keyword evidence="5" id="KW-0479">Metal-binding</keyword>
<evidence type="ECO:0000259" key="9">
    <source>
        <dbReference type="PROSITE" id="PS51294"/>
    </source>
</evidence>
<reference evidence="10 11" key="1">
    <citation type="journal article" date="2018" name="Biotechnol. Biofuels">
        <title>Integrative visual omics of the white-rot fungus Polyporus brumalis exposes the biotechnological potential of its oxidative enzymes for delignifying raw plant biomass.</title>
        <authorList>
            <person name="Miyauchi S."/>
            <person name="Rancon A."/>
            <person name="Drula E."/>
            <person name="Hage H."/>
            <person name="Chaduli D."/>
            <person name="Favel A."/>
            <person name="Grisel S."/>
            <person name="Henrissat B."/>
            <person name="Herpoel-Gimbert I."/>
            <person name="Ruiz-Duenas F.J."/>
            <person name="Chevret D."/>
            <person name="Hainaut M."/>
            <person name="Lin J."/>
            <person name="Wang M."/>
            <person name="Pangilinan J."/>
            <person name="Lipzen A."/>
            <person name="Lesage-Meessen L."/>
            <person name="Navarro D."/>
            <person name="Riley R."/>
            <person name="Grigoriev I.V."/>
            <person name="Zhou S."/>
            <person name="Raouche S."/>
            <person name="Rosso M.N."/>
        </authorList>
    </citation>
    <scope>NUCLEOTIDE SEQUENCE [LARGE SCALE GENOMIC DNA]</scope>
    <source>
        <strain evidence="10 11">BRFM 1820</strain>
    </source>
</reference>
<dbReference type="GO" id="GO:0000978">
    <property type="term" value="F:RNA polymerase II cis-regulatory region sequence-specific DNA binding"/>
    <property type="evidence" value="ECO:0007669"/>
    <property type="project" value="TreeGrafter"/>
</dbReference>
<feature type="compositionally biased region" description="Basic and acidic residues" evidence="6">
    <location>
        <begin position="308"/>
        <end position="320"/>
    </location>
</feature>